<organism evidence="1 2">
    <name type="scientific">Elysia crispata</name>
    <name type="common">lettuce slug</name>
    <dbReference type="NCBI Taxonomy" id="231223"/>
    <lineage>
        <taxon>Eukaryota</taxon>
        <taxon>Metazoa</taxon>
        <taxon>Spiralia</taxon>
        <taxon>Lophotrochozoa</taxon>
        <taxon>Mollusca</taxon>
        <taxon>Gastropoda</taxon>
        <taxon>Heterobranchia</taxon>
        <taxon>Euthyneura</taxon>
        <taxon>Panpulmonata</taxon>
        <taxon>Sacoglossa</taxon>
        <taxon>Placobranchoidea</taxon>
        <taxon>Plakobranchidae</taxon>
        <taxon>Elysia</taxon>
    </lineage>
</organism>
<accession>A0AAE1CXP8</accession>
<evidence type="ECO:0000313" key="2">
    <source>
        <dbReference type="Proteomes" id="UP001283361"/>
    </source>
</evidence>
<dbReference type="EMBL" id="JAWDGP010006349">
    <property type="protein sequence ID" value="KAK3742527.1"/>
    <property type="molecule type" value="Genomic_DNA"/>
</dbReference>
<comment type="caution">
    <text evidence="1">The sequence shown here is derived from an EMBL/GenBank/DDBJ whole genome shotgun (WGS) entry which is preliminary data.</text>
</comment>
<sequence length="107" mass="12402">MSAISAWEWSWPRVLRTPLSSSHDIFPSLFSSNMSNACFSSGGGDTQREKRHFKVFNPEDQWSRWTGHRLGRTGRVARTNRLFRIDRSLNHSYRGREMLACLVGRVC</sequence>
<gene>
    <name evidence="1" type="ORF">RRG08_060029</name>
</gene>
<keyword evidence="2" id="KW-1185">Reference proteome</keyword>
<dbReference type="Proteomes" id="UP001283361">
    <property type="component" value="Unassembled WGS sequence"/>
</dbReference>
<evidence type="ECO:0000313" key="1">
    <source>
        <dbReference type="EMBL" id="KAK3742527.1"/>
    </source>
</evidence>
<name>A0AAE1CXP8_9GAST</name>
<reference evidence="1" key="1">
    <citation type="journal article" date="2023" name="G3 (Bethesda)">
        <title>A reference genome for the long-term kleptoplast-retaining sea slug Elysia crispata morphotype clarki.</title>
        <authorList>
            <person name="Eastman K.E."/>
            <person name="Pendleton A.L."/>
            <person name="Shaikh M.A."/>
            <person name="Suttiyut T."/>
            <person name="Ogas R."/>
            <person name="Tomko P."/>
            <person name="Gavelis G."/>
            <person name="Widhalm J.R."/>
            <person name="Wisecaver J.H."/>
        </authorList>
    </citation>
    <scope>NUCLEOTIDE SEQUENCE</scope>
    <source>
        <strain evidence="1">ECLA1</strain>
    </source>
</reference>
<protein>
    <submittedName>
        <fullName evidence="1">Uncharacterized protein</fullName>
    </submittedName>
</protein>
<proteinExistence type="predicted"/>
<dbReference type="AlphaFoldDB" id="A0AAE1CXP8"/>